<dbReference type="InterPro" id="IPR011991">
    <property type="entry name" value="ArsR-like_HTH"/>
</dbReference>
<name>A0A413RR62_9CELL</name>
<organism evidence="1 2">
    <name type="scientific">Cellulomonas rhizosphaerae</name>
    <dbReference type="NCBI Taxonomy" id="2293719"/>
    <lineage>
        <taxon>Bacteria</taxon>
        <taxon>Bacillati</taxon>
        <taxon>Actinomycetota</taxon>
        <taxon>Actinomycetes</taxon>
        <taxon>Micrococcales</taxon>
        <taxon>Cellulomonadaceae</taxon>
        <taxon>Cellulomonas</taxon>
    </lineage>
</organism>
<evidence type="ECO:0000313" key="1">
    <source>
        <dbReference type="EMBL" id="RHA44465.1"/>
    </source>
</evidence>
<dbReference type="EMBL" id="QWKP01000068">
    <property type="protein sequence ID" value="RHA44465.1"/>
    <property type="molecule type" value="Genomic_DNA"/>
</dbReference>
<proteinExistence type="predicted"/>
<dbReference type="Gene3D" id="1.10.10.10">
    <property type="entry name" value="Winged helix-like DNA-binding domain superfamily/Winged helix DNA-binding domain"/>
    <property type="match status" value="1"/>
</dbReference>
<dbReference type="SUPFAM" id="SSF46785">
    <property type="entry name" value="Winged helix' DNA-binding domain"/>
    <property type="match status" value="1"/>
</dbReference>
<sequence length="192" mass="20145">MQDIEVIESADAAAVALDPVRARLLGELAVPASAAGLAARVGIARQKVNYHLRTLEAHGLVELAEERRHGGITERVLQASAASYVVSPAAVSRTAADPDARADHLSAGYLVALAGRIVREVGVLARRAGSTGTSLPTMTIDTQIGFRSAADRAAFAEDLTAAVIDLAARYHHDDGHLHRLVVAAHPVPEEDS</sequence>
<reference evidence="1 2" key="1">
    <citation type="submission" date="2018-08" db="EMBL/GenBank/DDBJ databases">
        <title>Cellulomonas rhizosphaerae sp. nov., a novel actinomycete isolated from soil.</title>
        <authorList>
            <person name="Tian Y."/>
        </authorList>
    </citation>
    <scope>NUCLEOTIDE SEQUENCE [LARGE SCALE GENOMIC DNA]</scope>
    <source>
        <strain evidence="1 2">NEAU-TCZ24</strain>
    </source>
</reference>
<protein>
    <submittedName>
        <fullName evidence="1">ArsR family transcriptional regulator</fullName>
    </submittedName>
</protein>
<dbReference type="AlphaFoldDB" id="A0A413RR62"/>
<dbReference type="OrthoDB" id="9788770at2"/>
<dbReference type="InterPro" id="IPR036390">
    <property type="entry name" value="WH_DNA-bd_sf"/>
</dbReference>
<dbReference type="Proteomes" id="UP000283374">
    <property type="component" value="Unassembled WGS sequence"/>
</dbReference>
<dbReference type="RefSeq" id="WP_118765675.1">
    <property type="nucleotide sequence ID" value="NZ_QWKP01000068.1"/>
</dbReference>
<dbReference type="Pfam" id="PF12840">
    <property type="entry name" value="HTH_20"/>
    <property type="match status" value="1"/>
</dbReference>
<keyword evidence="2" id="KW-1185">Reference proteome</keyword>
<comment type="caution">
    <text evidence="1">The sequence shown here is derived from an EMBL/GenBank/DDBJ whole genome shotgun (WGS) entry which is preliminary data.</text>
</comment>
<dbReference type="InterPro" id="IPR036388">
    <property type="entry name" value="WH-like_DNA-bd_sf"/>
</dbReference>
<evidence type="ECO:0000313" key="2">
    <source>
        <dbReference type="Proteomes" id="UP000283374"/>
    </source>
</evidence>
<accession>A0A413RR62</accession>
<dbReference type="CDD" id="cd00090">
    <property type="entry name" value="HTH_ARSR"/>
    <property type="match status" value="1"/>
</dbReference>
<gene>
    <name evidence="1" type="ORF">D1825_01095</name>
</gene>